<feature type="transmembrane region" description="Helical" evidence="1">
    <location>
        <begin position="12"/>
        <end position="30"/>
    </location>
</feature>
<dbReference type="SUPFAM" id="SSF55874">
    <property type="entry name" value="ATPase domain of HSP90 chaperone/DNA topoisomerase II/histidine kinase"/>
    <property type="match status" value="1"/>
</dbReference>
<feature type="transmembrane region" description="Helical" evidence="1">
    <location>
        <begin position="203"/>
        <end position="226"/>
    </location>
</feature>
<gene>
    <name evidence="3" type="ORF">SAMN04488579_11452</name>
</gene>
<evidence type="ECO:0000259" key="2">
    <source>
        <dbReference type="Pfam" id="PF14501"/>
    </source>
</evidence>
<reference evidence="4" key="1">
    <citation type="submission" date="2016-10" db="EMBL/GenBank/DDBJ databases">
        <authorList>
            <person name="Varghese N."/>
            <person name="Submissions S."/>
        </authorList>
    </citation>
    <scope>NUCLEOTIDE SEQUENCE [LARGE SCALE GENOMIC DNA]</scope>
    <source>
        <strain evidence="4">VPI 5359</strain>
    </source>
</reference>
<dbReference type="InterPro" id="IPR036890">
    <property type="entry name" value="HATPase_C_sf"/>
</dbReference>
<dbReference type="OrthoDB" id="9156435at2"/>
<feature type="transmembrane region" description="Helical" evidence="1">
    <location>
        <begin position="71"/>
        <end position="92"/>
    </location>
</feature>
<dbReference type="InterPro" id="IPR032834">
    <property type="entry name" value="NatK-like_C"/>
</dbReference>
<dbReference type="STRING" id="1528.SAMN04488579_11452"/>
<dbReference type="Proteomes" id="UP000199652">
    <property type="component" value="Unassembled WGS sequence"/>
</dbReference>
<keyword evidence="1" id="KW-1133">Transmembrane helix</keyword>
<feature type="domain" description="Sensor histidine kinase NatK-like C-terminal" evidence="2">
    <location>
        <begin position="356"/>
        <end position="453"/>
    </location>
</feature>
<organism evidence="3 4">
    <name type="scientific">Eubacterium barkeri</name>
    <name type="common">Clostridium barkeri</name>
    <dbReference type="NCBI Taxonomy" id="1528"/>
    <lineage>
        <taxon>Bacteria</taxon>
        <taxon>Bacillati</taxon>
        <taxon>Bacillota</taxon>
        <taxon>Clostridia</taxon>
        <taxon>Eubacteriales</taxon>
        <taxon>Eubacteriaceae</taxon>
        <taxon>Eubacterium</taxon>
    </lineage>
</organism>
<evidence type="ECO:0000256" key="1">
    <source>
        <dbReference type="SAM" id="Phobius"/>
    </source>
</evidence>
<feature type="transmembrane region" description="Helical" evidence="1">
    <location>
        <begin position="139"/>
        <end position="158"/>
    </location>
</feature>
<name>A0A1H3GP38_EUBBA</name>
<feature type="transmembrane region" description="Helical" evidence="1">
    <location>
        <begin position="173"/>
        <end position="197"/>
    </location>
</feature>
<dbReference type="CDD" id="cd16935">
    <property type="entry name" value="HATPase_AgrC-ComD-like"/>
    <property type="match status" value="1"/>
</dbReference>
<keyword evidence="4" id="KW-1185">Reference proteome</keyword>
<evidence type="ECO:0000313" key="3">
    <source>
        <dbReference type="EMBL" id="SDY04388.1"/>
    </source>
</evidence>
<feature type="transmembrane region" description="Helical" evidence="1">
    <location>
        <begin position="99"/>
        <end position="119"/>
    </location>
</feature>
<keyword evidence="1" id="KW-0812">Transmembrane</keyword>
<proteinExistence type="predicted"/>
<dbReference type="PANTHER" id="PTHR40448">
    <property type="entry name" value="TWO-COMPONENT SENSOR HISTIDINE KINASE"/>
    <property type="match status" value="1"/>
</dbReference>
<dbReference type="RefSeq" id="WP_090245698.1">
    <property type="nucleotide sequence ID" value="NZ_FNOU01000014.1"/>
</dbReference>
<dbReference type="Gene3D" id="3.30.565.10">
    <property type="entry name" value="Histidine kinase-like ATPase, C-terminal domain"/>
    <property type="match status" value="1"/>
</dbReference>
<dbReference type="PANTHER" id="PTHR40448:SF1">
    <property type="entry name" value="TWO-COMPONENT SENSOR HISTIDINE KINASE"/>
    <property type="match status" value="1"/>
</dbReference>
<dbReference type="AlphaFoldDB" id="A0A1H3GP38"/>
<accession>A0A1H3GP38</accession>
<dbReference type="Pfam" id="PF14501">
    <property type="entry name" value="HATPase_c_5"/>
    <property type="match status" value="1"/>
</dbReference>
<keyword evidence="1" id="KW-0472">Membrane</keyword>
<protein>
    <submittedName>
        <fullName evidence="3">GHKL domain-containing protein</fullName>
    </submittedName>
</protein>
<evidence type="ECO:0000313" key="4">
    <source>
        <dbReference type="Proteomes" id="UP000199652"/>
    </source>
</evidence>
<feature type="transmembrane region" description="Helical" evidence="1">
    <location>
        <begin position="37"/>
        <end position="59"/>
    </location>
</feature>
<dbReference type="EMBL" id="FNOU01000014">
    <property type="protein sequence ID" value="SDY04388.1"/>
    <property type="molecule type" value="Genomic_DNA"/>
</dbReference>
<sequence length="465" mass="52142">MMVLLSACLGYWVQILPSILLLVFLFSNRLRLTGVPLVLALMGIVLIPGVFFAITANFLPVFLGDMPTEQVRFMCFAFFMILTYLSLLPFFDESLSRKLFFFGVVCNYSQVISTLAMLIERTGAVQTISSNSDFFSMTNSLISVWLLVFTFPFVFYILSRRYPLILESVSDRVWGWLAFASVIEFGLLSFGGLLLPLTALDAFSLFAMSGIILNIVLLYVYVYSILKNAWQQTQKALEEKQARFLLDLQTQRMKDLRQAIADTRQSRHDLRHHLQALSTLAAQEDGHTAQERLRHVQDYLKSYTEMIDQREFIPLCHNLLVDSLLNYYRSKALDAQVSIEIHANLPEMSMIPDPLLCIILGNLLENALDATMELPPGEGRIQTIIQTLGENLIITVDNTYSGDLNLQGNTFHSTKATGSGLGLINVSHTAESYGGNALFDGNGQTFHASVILPICGPCPIFEEQA</sequence>
<dbReference type="GO" id="GO:0042802">
    <property type="term" value="F:identical protein binding"/>
    <property type="evidence" value="ECO:0007669"/>
    <property type="project" value="TreeGrafter"/>
</dbReference>